<dbReference type="STRING" id="1797542.A3J59_03500"/>
<dbReference type="CDD" id="cd00009">
    <property type="entry name" value="AAA"/>
    <property type="match status" value="1"/>
</dbReference>
<dbReference type="InterPro" id="IPR014721">
    <property type="entry name" value="Ribsml_uS5_D2-typ_fold_subgr"/>
</dbReference>
<dbReference type="Gene3D" id="3.40.50.300">
    <property type="entry name" value="P-loop containing nucleotide triphosphate hydrolases"/>
    <property type="match status" value="1"/>
</dbReference>
<comment type="caution">
    <text evidence="5">The sequence shown here is derived from an EMBL/GenBank/DDBJ whole genome shotgun (WGS) entry which is preliminary data.</text>
</comment>
<dbReference type="Pfam" id="PF01078">
    <property type="entry name" value="Mg_chelatase"/>
    <property type="match status" value="1"/>
</dbReference>
<evidence type="ECO:0000259" key="4">
    <source>
        <dbReference type="SMART" id="SM00382"/>
    </source>
</evidence>
<reference evidence="5 6" key="1">
    <citation type="journal article" date="2016" name="Nat. Commun.">
        <title>Thousands of microbial genomes shed light on interconnected biogeochemical processes in an aquifer system.</title>
        <authorList>
            <person name="Anantharaman K."/>
            <person name="Brown C.T."/>
            <person name="Hug L.A."/>
            <person name="Sharon I."/>
            <person name="Castelle C.J."/>
            <person name="Probst A.J."/>
            <person name="Thomas B.C."/>
            <person name="Singh A."/>
            <person name="Wilkins M.J."/>
            <person name="Karaoz U."/>
            <person name="Brodie E.L."/>
            <person name="Williams K.H."/>
            <person name="Hubbard S.S."/>
            <person name="Banfield J.F."/>
        </authorList>
    </citation>
    <scope>NUCLEOTIDE SEQUENCE [LARGE SCALE GENOMIC DNA]</scope>
</reference>
<name>A0A1G1YJ25_9BACT</name>
<dbReference type="Pfam" id="PF13541">
    <property type="entry name" value="ChlI"/>
    <property type="match status" value="1"/>
</dbReference>
<dbReference type="SUPFAM" id="SSF54211">
    <property type="entry name" value="Ribosomal protein S5 domain 2-like"/>
    <property type="match status" value="1"/>
</dbReference>
<protein>
    <submittedName>
        <fullName evidence="5">Magnesium chelatase</fullName>
    </submittedName>
</protein>
<dbReference type="Gene3D" id="3.30.230.10">
    <property type="match status" value="1"/>
</dbReference>
<dbReference type="InterPro" id="IPR000523">
    <property type="entry name" value="Mg_chelatse_chII-like_cat_dom"/>
</dbReference>
<dbReference type="InterPro" id="IPR001208">
    <property type="entry name" value="MCM_dom"/>
</dbReference>
<dbReference type="InterPro" id="IPR003593">
    <property type="entry name" value="AAA+_ATPase"/>
</dbReference>
<keyword evidence="2" id="KW-0547">Nucleotide-binding</keyword>
<accession>A0A1G1YJ25</accession>
<dbReference type="SUPFAM" id="SSF52540">
    <property type="entry name" value="P-loop containing nucleoside triphosphate hydrolases"/>
    <property type="match status" value="1"/>
</dbReference>
<dbReference type="PANTHER" id="PTHR32039">
    <property type="entry name" value="MAGNESIUM-CHELATASE SUBUNIT CHLI"/>
    <property type="match status" value="1"/>
</dbReference>
<dbReference type="InterPro" id="IPR027417">
    <property type="entry name" value="P-loop_NTPase"/>
</dbReference>
<gene>
    <name evidence="5" type="ORF">A3J59_03500</name>
</gene>
<dbReference type="Pfam" id="PF13335">
    <property type="entry name" value="Mg_chelatase_C"/>
    <property type="match status" value="1"/>
</dbReference>
<feature type="domain" description="AAA+ ATPase" evidence="4">
    <location>
        <begin position="214"/>
        <end position="397"/>
    </location>
</feature>
<dbReference type="SMART" id="SM00382">
    <property type="entry name" value="AAA"/>
    <property type="match status" value="1"/>
</dbReference>
<dbReference type="Proteomes" id="UP000177310">
    <property type="component" value="Unassembled WGS sequence"/>
</dbReference>
<evidence type="ECO:0000256" key="2">
    <source>
        <dbReference type="ARBA" id="ARBA00022741"/>
    </source>
</evidence>
<dbReference type="AlphaFoldDB" id="A0A1G1YJ25"/>
<proteinExistence type="inferred from homology"/>
<dbReference type="PANTHER" id="PTHR32039:SF7">
    <property type="entry name" value="COMPETENCE PROTEIN COMM"/>
    <property type="match status" value="1"/>
</dbReference>
<evidence type="ECO:0000256" key="3">
    <source>
        <dbReference type="ARBA" id="ARBA00022840"/>
    </source>
</evidence>
<evidence type="ECO:0000256" key="1">
    <source>
        <dbReference type="ARBA" id="ARBA00006354"/>
    </source>
</evidence>
<sequence length="507" mass="54856">MASKVFSAAVLGLDCELVEVEADANFAIPGIFIGGLPDKAVDESRDRVRSAIRNSGLEVPRRHLIINLAPADLKKVGSVYDLPIAVSILLLSGQLALRRPVREQLFIGELALDGTLRPVNGVLSICLSAKHQGITTIYLPAQNAAEAGLVSGLEIIACANLRQLILHLTGEQPIKAYQPDAQTYAVDETAAGYDMAYIKGQQHVKRALEIAAAGCHNILLSGPPGSGKTLLAKTMVTILPMMTMQESLEVTRIYSVAGSLPADRPLVTSRPFRSPHHTASGVALVGGGAWPRPGEISLAHRGILFLDEFPEFPRLVLENLRQPLEDGIINVARAAGSVRFPAAFTLVAAMNPCPCGYLTDPDQRCTCAPGQIIKYQKKISGPLLDRIDLHVEVPKVKFDKLTGSDEAEPSASIRVRVEMAREVQRRRFAGLPLVTNAEMSSRQTKDFCPVDEATLNLLRSAVGQFNLSARAYFRILKLARTIADLAGRPAIALEHVAEALQYRPKVE</sequence>
<dbReference type="GO" id="GO:0005524">
    <property type="term" value="F:ATP binding"/>
    <property type="evidence" value="ECO:0007669"/>
    <property type="project" value="UniProtKB-KW"/>
</dbReference>
<dbReference type="GO" id="GO:0003677">
    <property type="term" value="F:DNA binding"/>
    <property type="evidence" value="ECO:0007669"/>
    <property type="project" value="InterPro"/>
</dbReference>
<dbReference type="PRINTS" id="PR01657">
    <property type="entry name" value="MCMFAMILY"/>
</dbReference>
<evidence type="ECO:0000313" key="6">
    <source>
        <dbReference type="Proteomes" id="UP000177310"/>
    </source>
</evidence>
<comment type="similarity">
    <text evidence="1">Belongs to the Mg-chelatase subunits D/I family. ComM subfamily.</text>
</comment>
<dbReference type="InterPro" id="IPR045006">
    <property type="entry name" value="CHLI-like"/>
</dbReference>
<keyword evidence="3" id="KW-0067">ATP-binding</keyword>
<organism evidence="5 6">
    <name type="scientific">Candidatus Buchananbacteria bacterium RIFCSPHIGHO2_02_FULL_56_16</name>
    <dbReference type="NCBI Taxonomy" id="1797542"/>
    <lineage>
        <taxon>Bacteria</taxon>
        <taxon>Candidatus Buchananiibacteriota</taxon>
    </lineage>
</organism>
<dbReference type="InterPro" id="IPR020568">
    <property type="entry name" value="Ribosomal_Su5_D2-typ_SF"/>
</dbReference>
<dbReference type="EMBL" id="MHIL01000005">
    <property type="protein sequence ID" value="OGY52348.1"/>
    <property type="molecule type" value="Genomic_DNA"/>
</dbReference>
<dbReference type="NCBIfam" id="TIGR00368">
    <property type="entry name" value="YifB family Mg chelatase-like AAA ATPase"/>
    <property type="match status" value="1"/>
</dbReference>
<dbReference type="InterPro" id="IPR025158">
    <property type="entry name" value="Mg_chelat-rel_C"/>
</dbReference>
<dbReference type="InterPro" id="IPR004482">
    <property type="entry name" value="Mg_chelat-rel"/>
</dbReference>
<evidence type="ECO:0000313" key="5">
    <source>
        <dbReference type="EMBL" id="OGY52348.1"/>
    </source>
</evidence>